<evidence type="ECO:0000256" key="15">
    <source>
        <dbReference type="SAM" id="Phobius"/>
    </source>
</evidence>
<sequence>MKKTRYFTYIFISLWKILFFFGSMLLLLYAGSDDSPIFLFKSFKDSFSTHALNVTEVNGNLNSYGTPDIDVQPFVEPVSVNSWGGTAAYVLLIQVLAAWLCYVFAKFACKICIQGFSFAFPVSLTVPVTISFLIALCGLRNDDSCLMENIVPAYLYWKCPQGDFLNEFISNQYAWIWLLWLLSQTWVTLHIWTPKCERLATTEKLFVTPMYCSLIIDQSLAMNRRMEEDGDMKTEDIPGIDDGGEEMSPYYETISVCTNSSGTEPSKKTKSSDHITRIYACATMWHETRDEMMEMLKSIFRMDEDQSARRVAQKYLKVVDPDYYEFEKNANISIVQHQTNIRIKPPKKYPAPYGGRLVWTLPGRTKIICHLKNKDKIRTRKRWSQVMYMYYLLGHRLMELPISEERKSTIAENTYLLTLDGDIDFQPGAVQLLVDLMKKNRKLGAACGRIHPVGSGPMVWYQMFEYAIGHWLQKATEHMIGCVMCSPGCFSIFRGIALMDDNVMGKYTTRSDEARHYVQYDQGEDRWLCTLLLQRGYRVEYSAASDAYTHCPEGFSEFYNQRRRWVPSTMANIMDLLMDYKLTIKVNDSISFPYIVYQFMLMMGTILGPGTIFLMLVGAFVAAFRIDNWTSFTANLIFAQIMSAGYALVMMAVIVGTALQLGEDGIGSPSAIFLIALSGSFFIAACLHPQEFWCIVPGLLYLLLIPSMYLLLIIYGLVNLNNVSWGTREVLTKKTKAELERDKKEAEEAQKKHRQKALLGILNKGNGSEDEGSIEFSLAGLFKCMCCLYPKPIDEGQQLMKIADSLMTITKRLDTIEKVVDPHGQVVGRRRSFSRNSTRGHNDPLGTVAENDQEEDNFDDNLTDTESDRLAEPKIERDEMINPYWLEDSALRRAEYDTLPGPEVQFWNELIEKYLFPIDADKEKQKVIGGQLKELRNRSVFYFFMCNAIFILIVFLLQLNKDNLHFKWPFGEKTNVTLLSEEGAQPIVTKEYLQLEPIGLVFVFFFALILIIQFTAMLFHRFGTLSHILASTELTCCNKKVDDSVLDIEKSAVQIVKELQKLRDIDEDESEDGSDRTLGRRRTIHQLEKHRRHRHRQIGTLDVAFRKRFFAISNAGEGNDPESGAHVPGNMRKLSSMRRETIKALDLRRKTVMGEKAERKQKMETLGAKRGEVMKARMAEAAAAAGYHNGSTNGGVANRGYESENNEHPGSVRLQNLLNPPIIRSDLP</sequence>
<dbReference type="PANTHER" id="PTHR22914">
    <property type="entry name" value="CHITIN SYNTHASE"/>
    <property type="match status" value="1"/>
</dbReference>
<evidence type="ECO:0000256" key="13">
    <source>
        <dbReference type="SAM" id="Coils"/>
    </source>
</evidence>
<evidence type="ECO:0000256" key="2">
    <source>
        <dbReference type="ARBA" id="ARBA00012543"/>
    </source>
</evidence>
<dbReference type="Gene3D" id="3.90.550.10">
    <property type="entry name" value="Spore Coat Polysaccharide Biosynthesis Protein SpsA, Chain A"/>
    <property type="match status" value="1"/>
</dbReference>
<feature type="transmembrane region" description="Helical" evidence="15">
    <location>
        <begin position="671"/>
        <end position="690"/>
    </location>
</feature>
<feature type="transmembrane region" description="Helical" evidence="15">
    <location>
        <begin position="696"/>
        <end position="718"/>
    </location>
</feature>
<evidence type="ECO:0000256" key="6">
    <source>
        <dbReference type="ARBA" id="ARBA00022692"/>
    </source>
</evidence>
<evidence type="ECO:0000256" key="8">
    <source>
        <dbReference type="ARBA" id="ARBA00023054"/>
    </source>
</evidence>
<comment type="subcellular location">
    <subcellularLocation>
        <location evidence="1">Cell membrane</location>
        <topology evidence="1">Multi-pass membrane protein</topology>
    </subcellularLocation>
</comment>
<evidence type="ECO:0000256" key="12">
    <source>
        <dbReference type="ARBA" id="ARBA00048014"/>
    </source>
</evidence>
<keyword evidence="3" id="KW-1003">Cell membrane</keyword>
<gene>
    <name evidence="16" type="ORF">NMOB1V02_LOCUS6761</name>
</gene>
<dbReference type="InterPro" id="IPR004835">
    <property type="entry name" value="Chitin_synth"/>
</dbReference>
<feature type="transmembrane region" description="Helical" evidence="15">
    <location>
        <begin position="117"/>
        <end position="136"/>
    </location>
</feature>
<dbReference type="InterPro" id="IPR029044">
    <property type="entry name" value="Nucleotide-diphossugar_trans"/>
</dbReference>
<accession>A0A7R9BPE3</accession>
<dbReference type="EMBL" id="OA883501">
    <property type="protein sequence ID" value="CAD7279078.1"/>
    <property type="molecule type" value="Genomic_DNA"/>
</dbReference>
<evidence type="ECO:0000256" key="1">
    <source>
        <dbReference type="ARBA" id="ARBA00004651"/>
    </source>
</evidence>
<evidence type="ECO:0000256" key="4">
    <source>
        <dbReference type="ARBA" id="ARBA00022676"/>
    </source>
</evidence>
<feature type="transmembrane region" description="Helical" evidence="15">
    <location>
        <begin position="636"/>
        <end position="659"/>
    </location>
</feature>
<keyword evidence="9 15" id="KW-0472">Membrane</keyword>
<dbReference type="GO" id="GO:0006031">
    <property type="term" value="P:chitin biosynthetic process"/>
    <property type="evidence" value="ECO:0007669"/>
    <property type="project" value="TreeGrafter"/>
</dbReference>
<dbReference type="FunFam" id="3.90.550.10:FF:000139">
    <property type="entry name" value="Chitin synthase 8"/>
    <property type="match status" value="1"/>
</dbReference>
<feature type="compositionally biased region" description="Acidic residues" evidence="14">
    <location>
        <begin position="851"/>
        <end position="865"/>
    </location>
</feature>
<feature type="transmembrane region" description="Helical" evidence="15">
    <location>
        <begin position="940"/>
        <end position="959"/>
    </location>
</feature>
<evidence type="ECO:0000313" key="16">
    <source>
        <dbReference type="EMBL" id="CAD7279078.1"/>
    </source>
</evidence>
<dbReference type="CDD" id="cd04190">
    <property type="entry name" value="Chitin_synth_C"/>
    <property type="match status" value="1"/>
</dbReference>
<keyword evidence="6 15" id="KW-0812">Transmembrane</keyword>
<evidence type="ECO:0000256" key="10">
    <source>
        <dbReference type="ARBA" id="ARBA00023180"/>
    </source>
</evidence>
<dbReference type="OrthoDB" id="370884at2759"/>
<reference evidence="16" key="1">
    <citation type="submission" date="2020-11" db="EMBL/GenBank/DDBJ databases">
        <authorList>
            <person name="Tran Van P."/>
        </authorList>
    </citation>
    <scope>NUCLEOTIDE SEQUENCE</scope>
</reference>
<keyword evidence="4" id="KW-0328">Glycosyltransferase</keyword>
<keyword evidence="5" id="KW-0808">Transferase</keyword>
<dbReference type="GO" id="GO:0004100">
    <property type="term" value="F:chitin synthase activity"/>
    <property type="evidence" value="ECO:0007669"/>
    <property type="project" value="UniProtKB-EC"/>
</dbReference>
<feature type="region of interest" description="Disordered" evidence="14">
    <location>
        <begin position="1186"/>
        <end position="1228"/>
    </location>
</feature>
<dbReference type="Pfam" id="PF03142">
    <property type="entry name" value="Chitin_synth_2"/>
    <property type="match status" value="1"/>
</dbReference>
<dbReference type="GO" id="GO:0005886">
    <property type="term" value="C:plasma membrane"/>
    <property type="evidence" value="ECO:0007669"/>
    <property type="project" value="UniProtKB-SubCell"/>
</dbReference>
<name>A0A7R9BPE3_9CRUS</name>
<feature type="transmembrane region" description="Helical" evidence="15">
    <location>
        <begin position="7"/>
        <end position="30"/>
    </location>
</feature>
<organism evidence="16">
    <name type="scientific">Notodromas monacha</name>
    <dbReference type="NCBI Taxonomy" id="399045"/>
    <lineage>
        <taxon>Eukaryota</taxon>
        <taxon>Metazoa</taxon>
        <taxon>Ecdysozoa</taxon>
        <taxon>Arthropoda</taxon>
        <taxon>Crustacea</taxon>
        <taxon>Oligostraca</taxon>
        <taxon>Ostracoda</taxon>
        <taxon>Podocopa</taxon>
        <taxon>Podocopida</taxon>
        <taxon>Cypridocopina</taxon>
        <taxon>Cypridoidea</taxon>
        <taxon>Cyprididae</taxon>
        <taxon>Notodromas</taxon>
    </lineage>
</organism>
<feature type="transmembrane region" description="Helical" evidence="15">
    <location>
        <begin position="174"/>
        <end position="192"/>
    </location>
</feature>
<dbReference type="AlphaFoldDB" id="A0A7R9BPE3"/>
<keyword evidence="10" id="KW-0325">Glycoprotein</keyword>
<feature type="region of interest" description="Disordered" evidence="14">
    <location>
        <begin position="828"/>
        <end position="873"/>
    </location>
</feature>
<evidence type="ECO:0000313" key="17">
    <source>
        <dbReference type="Proteomes" id="UP000678499"/>
    </source>
</evidence>
<comment type="similarity">
    <text evidence="11">Belongs to the chitin synthase family. Class IV subfamily.</text>
</comment>
<keyword evidence="8 13" id="KW-0175">Coiled coil</keyword>
<dbReference type="Proteomes" id="UP000678499">
    <property type="component" value="Unassembled WGS sequence"/>
</dbReference>
<keyword evidence="17" id="KW-1185">Reference proteome</keyword>
<feature type="transmembrane region" description="Helical" evidence="15">
    <location>
        <begin position="599"/>
        <end position="624"/>
    </location>
</feature>
<dbReference type="SUPFAM" id="SSF53448">
    <property type="entry name" value="Nucleotide-diphospho-sugar transferases"/>
    <property type="match status" value="1"/>
</dbReference>
<evidence type="ECO:0000256" key="14">
    <source>
        <dbReference type="SAM" id="MobiDB-lite"/>
    </source>
</evidence>
<dbReference type="PANTHER" id="PTHR22914:SF42">
    <property type="entry name" value="CHITIN SYNTHASE"/>
    <property type="match status" value="1"/>
</dbReference>
<evidence type="ECO:0000256" key="7">
    <source>
        <dbReference type="ARBA" id="ARBA00022989"/>
    </source>
</evidence>
<protein>
    <recommendedName>
        <fullName evidence="2">chitin synthase</fullName>
        <ecNumber evidence="2">2.4.1.16</ecNumber>
    </recommendedName>
</protein>
<evidence type="ECO:0000256" key="3">
    <source>
        <dbReference type="ARBA" id="ARBA00022475"/>
    </source>
</evidence>
<evidence type="ECO:0000256" key="9">
    <source>
        <dbReference type="ARBA" id="ARBA00023136"/>
    </source>
</evidence>
<proteinExistence type="inferred from homology"/>
<evidence type="ECO:0000256" key="5">
    <source>
        <dbReference type="ARBA" id="ARBA00022679"/>
    </source>
</evidence>
<dbReference type="EMBL" id="CAJPEX010001464">
    <property type="protein sequence ID" value="CAG0919230.1"/>
    <property type="molecule type" value="Genomic_DNA"/>
</dbReference>
<evidence type="ECO:0000256" key="11">
    <source>
        <dbReference type="ARBA" id="ARBA00046329"/>
    </source>
</evidence>
<comment type="catalytic activity">
    <reaction evidence="12">
        <text>[(1-&gt;4)-N-acetyl-beta-D-glucosaminyl](n) + UDP-N-acetyl-alpha-D-glucosamine = [(1-&gt;4)-N-acetyl-beta-D-glucosaminyl](n+1) + UDP + H(+)</text>
        <dbReference type="Rhea" id="RHEA:16637"/>
        <dbReference type="Rhea" id="RHEA-COMP:9593"/>
        <dbReference type="Rhea" id="RHEA-COMP:9595"/>
        <dbReference type="ChEBI" id="CHEBI:15378"/>
        <dbReference type="ChEBI" id="CHEBI:17029"/>
        <dbReference type="ChEBI" id="CHEBI:57705"/>
        <dbReference type="ChEBI" id="CHEBI:58223"/>
        <dbReference type="EC" id="2.4.1.16"/>
    </reaction>
</comment>
<feature type="transmembrane region" description="Helical" evidence="15">
    <location>
        <begin position="86"/>
        <end position="105"/>
    </location>
</feature>
<keyword evidence="7 15" id="KW-1133">Transmembrane helix</keyword>
<feature type="transmembrane region" description="Helical" evidence="15">
    <location>
        <begin position="998"/>
        <end position="1019"/>
    </location>
</feature>
<dbReference type="EC" id="2.4.1.16" evidence="2"/>
<feature type="coiled-coil region" evidence="13">
    <location>
        <begin position="729"/>
        <end position="756"/>
    </location>
</feature>